<protein>
    <submittedName>
        <fullName evidence="1">Uncharacterized protein</fullName>
    </submittedName>
</protein>
<accession>A0A6J5RN60</accession>
<evidence type="ECO:0000313" key="1">
    <source>
        <dbReference type="EMBL" id="CAB4198803.1"/>
    </source>
</evidence>
<gene>
    <name evidence="1" type="ORF">UFOVP1324_30</name>
</gene>
<proteinExistence type="predicted"/>
<dbReference type="EMBL" id="LR797273">
    <property type="protein sequence ID" value="CAB4198803.1"/>
    <property type="molecule type" value="Genomic_DNA"/>
</dbReference>
<sequence length="87" mass="9477">MADKLPLFYVSDVDDVPVVMRRDETDPDNAVVVCLCMSPIEGVAEEIARSLNRLPEAEAILIHTAQSIRAGAEPQELADALEEWAVG</sequence>
<reference evidence="1" key="1">
    <citation type="submission" date="2020-05" db="EMBL/GenBank/DDBJ databases">
        <authorList>
            <person name="Chiriac C."/>
            <person name="Salcher M."/>
            <person name="Ghai R."/>
            <person name="Kavagutti S V."/>
        </authorList>
    </citation>
    <scope>NUCLEOTIDE SEQUENCE</scope>
</reference>
<organism evidence="1">
    <name type="scientific">uncultured Caudovirales phage</name>
    <dbReference type="NCBI Taxonomy" id="2100421"/>
    <lineage>
        <taxon>Viruses</taxon>
        <taxon>Duplodnaviria</taxon>
        <taxon>Heunggongvirae</taxon>
        <taxon>Uroviricota</taxon>
        <taxon>Caudoviricetes</taxon>
        <taxon>Peduoviridae</taxon>
        <taxon>Maltschvirus</taxon>
        <taxon>Maltschvirus maltsch</taxon>
    </lineage>
</organism>
<name>A0A6J5RN60_9CAUD</name>